<sequence length="182" mass="19559">MRLLRATTLLAALLLVAGCGRKASPKPSAKKPAPPKPTAPLPSADEKALQQLGQQVFAAFVKGDAAKFQALTVAGLTAAELEVALRKVRENEAHQYISRLEAIPVDQRNALQLDTLRLSKAFVANPKTAFANEWPNLQTLIGALGNTQLQFFNTHTTTNAPLDWAQVGKPSLVISINSQTDI</sequence>
<organism evidence="2">
    <name type="scientific">marine metagenome</name>
    <dbReference type="NCBI Taxonomy" id="408172"/>
    <lineage>
        <taxon>unclassified sequences</taxon>
        <taxon>metagenomes</taxon>
        <taxon>ecological metagenomes</taxon>
    </lineage>
</organism>
<proteinExistence type="predicted"/>
<protein>
    <submittedName>
        <fullName evidence="2">Uncharacterized protein</fullName>
    </submittedName>
</protein>
<gene>
    <name evidence="2" type="ORF">METZ01_LOCUS334766</name>
</gene>
<dbReference type="AlphaFoldDB" id="A0A382QBI1"/>
<feature type="non-terminal residue" evidence="2">
    <location>
        <position position="182"/>
    </location>
</feature>
<reference evidence="2" key="1">
    <citation type="submission" date="2018-05" db="EMBL/GenBank/DDBJ databases">
        <authorList>
            <person name="Lanie J.A."/>
            <person name="Ng W.-L."/>
            <person name="Kazmierczak K.M."/>
            <person name="Andrzejewski T.M."/>
            <person name="Davidsen T.M."/>
            <person name="Wayne K.J."/>
            <person name="Tettelin H."/>
            <person name="Glass J.I."/>
            <person name="Rusch D."/>
            <person name="Podicherti R."/>
            <person name="Tsui H.-C.T."/>
            <person name="Winkler M.E."/>
        </authorList>
    </citation>
    <scope>NUCLEOTIDE SEQUENCE</scope>
</reference>
<dbReference type="EMBL" id="UINC01112748">
    <property type="protein sequence ID" value="SVC81912.1"/>
    <property type="molecule type" value="Genomic_DNA"/>
</dbReference>
<evidence type="ECO:0000256" key="1">
    <source>
        <dbReference type="SAM" id="MobiDB-lite"/>
    </source>
</evidence>
<accession>A0A382QBI1</accession>
<name>A0A382QBI1_9ZZZZ</name>
<dbReference type="PROSITE" id="PS51257">
    <property type="entry name" value="PROKAR_LIPOPROTEIN"/>
    <property type="match status" value="1"/>
</dbReference>
<evidence type="ECO:0000313" key="2">
    <source>
        <dbReference type="EMBL" id="SVC81912.1"/>
    </source>
</evidence>
<feature type="region of interest" description="Disordered" evidence="1">
    <location>
        <begin position="22"/>
        <end position="43"/>
    </location>
</feature>